<dbReference type="PANTHER" id="PTHR23530">
    <property type="entry name" value="TRANSPORT PROTEIN-RELATED"/>
    <property type="match status" value="1"/>
</dbReference>
<keyword evidence="1" id="KW-0812">Transmembrane</keyword>
<feature type="transmembrane region" description="Helical" evidence="1">
    <location>
        <begin position="336"/>
        <end position="358"/>
    </location>
</feature>
<feature type="transmembrane region" description="Helical" evidence="1">
    <location>
        <begin position="138"/>
        <end position="157"/>
    </location>
</feature>
<dbReference type="Proteomes" id="UP000178099">
    <property type="component" value="Unassembled WGS sequence"/>
</dbReference>
<dbReference type="Pfam" id="PF07690">
    <property type="entry name" value="MFS_1"/>
    <property type="match status" value="1"/>
</dbReference>
<dbReference type="EMBL" id="MHLN01000035">
    <property type="protein sequence ID" value="OGZ10674.1"/>
    <property type="molecule type" value="Genomic_DNA"/>
</dbReference>
<name>A0A1G2DAM5_9BACT</name>
<feature type="transmembrane region" description="Helical" evidence="1">
    <location>
        <begin position="163"/>
        <end position="183"/>
    </location>
</feature>
<dbReference type="GO" id="GO:0022857">
    <property type="term" value="F:transmembrane transporter activity"/>
    <property type="evidence" value="ECO:0007669"/>
    <property type="project" value="InterPro"/>
</dbReference>
<keyword evidence="1" id="KW-0472">Membrane</keyword>
<reference evidence="2 3" key="1">
    <citation type="journal article" date="2016" name="Nat. Commun.">
        <title>Thousands of microbial genomes shed light on interconnected biogeochemical processes in an aquifer system.</title>
        <authorList>
            <person name="Anantharaman K."/>
            <person name="Brown C.T."/>
            <person name="Hug L.A."/>
            <person name="Sharon I."/>
            <person name="Castelle C.J."/>
            <person name="Probst A.J."/>
            <person name="Thomas B.C."/>
            <person name="Singh A."/>
            <person name="Wilkins M.J."/>
            <person name="Karaoz U."/>
            <person name="Brodie E.L."/>
            <person name="Williams K.H."/>
            <person name="Hubbard S.S."/>
            <person name="Banfield J.F."/>
        </authorList>
    </citation>
    <scope>NUCLEOTIDE SEQUENCE [LARGE SCALE GENOMIC DNA]</scope>
</reference>
<sequence>MGKQLQSNIWKYALMSIANKRVFVAILGAYYLTIPDVTPQIIGLILLAGNAAGFFLEIPSGFVADKIGHARTLVMARVLMLCSTGFFLFSNSISLLVLGSVFLSASTAFHSGTGSAFIHETLRGLKRTHEYTKVMGKISAIGFAVPVIFATLAPFLITMSYKAPFVLGFIVDMVGLLAALSLARPPVPEEHVEEIRATNFKAVMREGYALSYFSVALFSGILGGILMGIGGFREAYYVFLGIPVIWYGIFFGIGRVFVSLMLAYSGAIKKKFSLTSFYRFQLILFTLLLLIVGVTDTWWVIIAVFITINAFQWGLLQVDEGFRLDIIKSSTFKATLLSVSAQINQAVAAVSGLALGFLSERLSYQYGFLYLGIIFLAVLFPLYLYIAHRYKKGAYGAL</sequence>
<feature type="transmembrane region" description="Helical" evidence="1">
    <location>
        <begin position="276"/>
        <end position="292"/>
    </location>
</feature>
<comment type="caution">
    <text evidence="2">The sequence shown here is derived from an EMBL/GenBank/DDBJ whole genome shotgun (WGS) entry which is preliminary data.</text>
</comment>
<dbReference type="AlphaFoldDB" id="A0A1G2DAM5"/>
<dbReference type="PANTHER" id="PTHR23530:SF1">
    <property type="entry name" value="PERMEASE, MAJOR FACILITATOR SUPERFAMILY-RELATED"/>
    <property type="match status" value="1"/>
</dbReference>
<keyword evidence="1" id="KW-1133">Transmembrane helix</keyword>
<accession>A0A1G2DAM5</accession>
<evidence type="ECO:0008006" key="4">
    <source>
        <dbReference type="Google" id="ProtNLM"/>
    </source>
</evidence>
<gene>
    <name evidence="2" type="ORF">A3D67_02275</name>
</gene>
<dbReference type="InterPro" id="IPR011701">
    <property type="entry name" value="MFS"/>
</dbReference>
<dbReference type="InterPro" id="IPR053160">
    <property type="entry name" value="MFS_DHA3_Transporter"/>
</dbReference>
<dbReference type="SUPFAM" id="SSF103473">
    <property type="entry name" value="MFS general substrate transporter"/>
    <property type="match status" value="1"/>
</dbReference>
<feature type="transmembrane region" description="Helical" evidence="1">
    <location>
        <begin position="40"/>
        <end position="58"/>
    </location>
</feature>
<feature type="transmembrane region" description="Helical" evidence="1">
    <location>
        <begin position="364"/>
        <end position="386"/>
    </location>
</feature>
<organism evidence="2 3">
    <name type="scientific">Candidatus Lloydbacteria bacterium RIFCSPHIGHO2_02_FULL_51_22</name>
    <dbReference type="NCBI Taxonomy" id="1798663"/>
    <lineage>
        <taxon>Bacteria</taxon>
        <taxon>Candidatus Lloydiibacteriota</taxon>
    </lineage>
</organism>
<protein>
    <recommendedName>
        <fullName evidence="4">Major facilitator superfamily (MFS) profile domain-containing protein</fullName>
    </recommendedName>
</protein>
<evidence type="ECO:0000256" key="1">
    <source>
        <dbReference type="SAM" id="Phobius"/>
    </source>
</evidence>
<feature type="transmembrane region" description="Helical" evidence="1">
    <location>
        <begin position="298"/>
        <end position="316"/>
    </location>
</feature>
<proteinExistence type="predicted"/>
<dbReference type="InterPro" id="IPR036259">
    <property type="entry name" value="MFS_trans_sf"/>
</dbReference>
<feature type="transmembrane region" description="Helical" evidence="1">
    <location>
        <begin position="12"/>
        <end position="34"/>
    </location>
</feature>
<evidence type="ECO:0000313" key="2">
    <source>
        <dbReference type="EMBL" id="OGZ10674.1"/>
    </source>
</evidence>
<feature type="transmembrane region" description="Helical" evidence="1">
    <location>
        <begin position="95"/>
        <end position="118"/>
    </location>
</feature>
<feature type="transmembrane region" description="Helical" evidence="1">
    <location>
        <begin position="209"/>
        <end position="232"/>
    </location>
</feature>
<feature type="transmembrane region" description="Helical" evidence="1">
    <location>
        <begin position="244"/>
        <end position="264"/>
    </location>
</feature>
<dbReference type="Gene3D" id="1.20.1250.20">
    <property type="entry name" value="MFS general substrate transporter like domains"/>
    <property type="match status" value="1"/>
</dbReference>
<feature type="transmembrane region" description="Helical" evidence="1">
    <location>
        <begin position="70"/>
        <end position="89"/>
    </location>
</feature>
<evidence type="ECO:0000313" key="3">
    <source>
        <dbReference type="Proteomes" id="UP000178099"/>
    </source>
</evidence>